<organism evidence="2 3">
    <name type="scientific">Vitis vinifera</name>
    <name type="common">Grape</name>
    <dbReference type="NCBI Taxonomy" id="29760"/>
    <lineage>
        <taxon>Eukaryota</taxon>
        <taxon>Viridiplantae</taxon>
        <taxon>Streptophyta</taxon>
        <taxon>Embryophyta</taxon>
        <taxon>Tracheophyta</taxon>
        <taxon>Spermatophyta</taxon>
        <taxon>Magnoliopsida</taxon>
        <taxon>eudicotyledons</taxon>
        <taxon>Gunneridae</taxon>
        <taxon>Pentapetalae</taxon>
        <taxon>rosids</taxon>
        <taxon>Vitales</taxon>
        <taxon>Vitaceae</taxon>
        <taxon>Viteae</taxon>
        <taxon>Vitis</taxon>
    </lineage>
</organism>
<feature type="domain" description="Plastocyanin-like" evidence="1">
    <location>
        <begin position="2"/>
        <end position="82"/>
    </location>
</feature>
<dbReference type="InterPro" id="IPR001117">
    <property type="entry name" value="Cu-oxidase_2nd"/>
</dbReference>
<evidence type="ECO:0000259" key="1">
    <source>
        <dbReference type="Pfam" id="PF00394"/>
    </source>
</evidence>
<dbReference type="EMBL" id="CP126660">
    <property type="protein sequence ID" value="WKA01246.1"/>
    <property type="molecule type" value="Genomic_DNA"/>
</dbReference>
<dbReference type="PANTHER" id="PTHR11709:SF311">
    <property type="entry name" value="MONOCOPPER OXIDASE-LIKE PROTEIN SKU5"/>
    <property type="match status" value="1"/>
</dbReference>
<dbReference type="EMBL" id="CP126660">
    <property type="protein sequence ID" value="WKA01245.1"/>
    <property type="molecule type" value="Genomic_DNA"/>
</dbReference>
<keyword evidence="3" id="KW-1185">Reference proteome</keyword>
<sequence>MGNEMSFNFRIQNHQMVLVETEVSYTRQIILDSLDVRVCQFYLILVTADHKEADYYIVATPKMLSTTDDNSHVGKGALHYANSNTPVTWPLPSGPYPSEIK</sequence>
<dbReference type="InterPro" id="IPR008972">
    <property type="entry name" value="Cupredoxin"/>
</dbReference>
<reference evidence="2 3" key="1">
    <citation type="journal article" date="2023" name="Hortic Res">
        <title>The complete reference genome for grapevine (Vitis vinifera L.) genetics and breeding.</title>
        <authorList>
            <person name="Shi X."/>
            <person name="Cao S."/>
            <person name="Wang X."/>
            <person name="Huang S."/>
            <person name="Wang Y."/>
            <person name="Liu Z."/>
            <person name="Liu W."/>
            <person name="Leng X."/>
            <person name="Peng Y."/>
            <person name="Wang N."/>
            <person name="Wang Y."/>
            <person name="Ma Z."/>
            <person name="Xu X."/>
            <person name="Zhang F."/>
            <person name="Xue H."/>
            <person name="Zhong H."/>
            <person name="Wang Y."/>
            <person name="Zhang K."/>
            <person name="Velt A."/>
            <person name="Avia K."/>
            <person name="Holtgrawe D."/>
            <person name="Grimplet J."/>
            <person name="Matus J.T."/>
            <person name="Ware D."/>
            <person name="Wu X."/>
            <person name="Wang H."/>
            <person name="Liu C."/>
            <person name="Fang Y."/>
            <person name="Rustenholz C."/>
            <person name="Cheng Z."/>
            <person name="Xiao H."/>
            <person name="Zhou Y."/>
        </authorList>
    </citation>
    <scope>NUCLEOTIDE SEQUENCE [LARGE SCALE GENOMIC DNA]</scope>
    <source>
        <strain evidence="3">cv. Pinot noir / PN40024</strain>
        <tissue evidence="2">Leaf</tissue>
    </source>
</reference>
<protein>
    <recommendedName>
        <fullName evidence="1">Plastocyanin-like domain-containing protein</fullName>
    </recommendedName>
</protein>
<dbReference type="PANTHER" id="PTHR11709">
    <property type="entry name" value="MULTI-COPPER OXIDASE"/>
    <property type="match status" value="1"/>
</dbReference>
<dbReference type="SUPFAM" id="SSF49503">
    <property type="entry name" value="Cupredoxins"/>
    <property type="match status" value="1"/>
</dbReference>
<dbReference type="Pfam" id="PF00394">
    <property type="entry name" value="Cu-oxidase"/>
    <property type="match status" value="1"/>
</dbReference>
<dbReference type="Gene3D" id="2.60.40.420">
    <property type="entry name" value="Cupredoxins - blue copper proteins"/>
    <property type="match status" value="1"/>
</dbReference>
<evidence type="ECO:0000313" key="2">
    <source>
        <dbReference type="EMBL" id="WKA01245.1"/>
    </source>
</evidence>
<name>A0ABY9D3B2_VITVI</name>
<dbReference type="InterPro" id="IPR045087">
    <property type="entry name" value="Cu-oxidase_fam"/>
</dbReference>
<evidence type="ECO:0000313" key="3">
    <source>
        <dbReference type="Proteomes" id="UP001227230"/>
    </source>
</evidence>
<proteinExistence type="predicted"/>
<dbReference type="Proteomes" id="UP001227230">
    <property type="component" value="Chromosome 13"/>
</dbReference>
<accession>A0ABY9D3B2</accession>
<gene>
    <name evidence="2" type="ORF">VitviT2T_019534</name>
</gene>